<protein>
    <recommendedName>
        <fullName evidence="6">UvrD-like helicase ATP-binding domain-containing protein</fullName>
    </recommendedName>
</protein>
<evidence type="ECO:0000313" key="8">
    <source>
        <dbReference type="Proteomes" id="UP000640725"/>
    </source>
</evidence>
<dbReference type="InterPro" id="IPR014016">
    <property type="entry name" value="UvrD-like_ATP-bd"/>
</dbReference>
<evidence type="ECO:0000256" key="3">
    <source>
        <dbReference type="ARBA" id="ARBA00022806"/>
    </source>
</evidence>
<evidence type="ECO:0000256" key="5">
    <source>
        <dbReference type="PROSITE-ProRule" id="PRU00560"/>
    </source>
</evidence>
<keyword evidence="2 5" id="KW-0378">Hydrolase</keyword>
<accession>A0ABR9UMN1</accession>
<dbReference type="RefSeq" id="WP_193872175.1">
    <property type="nucleotide sequence ID" value="NZ_JADEWU010000126.1"/>
</dbReference>
<keyword evidence="4 5" id="KW-0067">ATP-binding</keyword>
<evidence type="ECO:0000313" key="7">
    <source>
        <dbReference type="EMBL" id="MBE9146804.1"/>
    </source>
</evidence>
<comment type="caution">
    <text evidence="7">The sequence shown here is derived from an EMBL/GenBank/DDBJ whole genome shotgun (WGS) entry which is preliminary data.</text>
</comment>
<sequence length="1447" mass="169557">MLIYTTPTFDAQAKQQGIQSQVAELLVTLKAQGTVAVQALFEWNYPYLKRPIRNLRLLGKILWVKNDPILCLLAVFPRGGKEYEAFLRNPDDYGRDYLDTLIDQKELDNSINAQREEQKSFPRRPSLPEDLRQIWLKGPDWIKNTTDAVICESEIWVAQFKQRDTQLQWRTYYNIVDSLVEDQAGIKITKTDFDNIEIAGKSEDNRYILYSWILTSDSPNRSVLFLLSTFDHYPNFNDILEVGQITRLFNFNTGETDLAESSNNSNLSNILAQELTLEDLARYTRRSYPDYLLGDSEIWLEIEQEFGINWALSMEEEKILHELSTPELGSSSLPVFINGRAGSGKSTMLFYLFADYCYRYQKYYLQYRQKLTQVPHPLFLTYNEQLLGKAKEGVEKLLKSHHKFLLETNGQGNKPSIDVCFKSFQQFLLSLLPPEESDRFDPDKYICFHEFRQRCGRRYSRYSPELCWHIIRTFIKGYTLSGQHEGYMTPDDYQEVPRRERSLSVEIFQAIYKQVWPWYYQLTTREGYWDDQDLIRKVLEVRRDHLPLYTAIFCDEAQDFTSLELRLIMQLSIFSHCDLYPPVWCLPFAFAGDPFQTLNPTGFRWESVKATFFDQVIAALDPTRQLNLTMTFYELESNYRSSPSIVKVTNLIHLWRHILFKIQELKPQESWQSYIESPIPQKFIFGQHNFSVEALKKHIEKSPIFIVPCEAGGELDYIRQDEFLSPLFPDATEEHPPKNILSAIQAKGLEFPLVILYKFGDQFAKEFNQRPLIDYVQGTENHPLELEYFFNKLYVAASRGMSDLVIIDTEMGDHYLWQYATVETELTRETAREKETRHGTSLHYDQYWLTQVDNRENWETYIGGVRWGDNLGELQRDNRASQAQEFQENGRNQKDATSMRRAKQFYRELGYLEKADICEAFALKFDKRFREAGRLFLKRSQELEAWDCFWDGMCWQALAEWYRQFPQKKPVEQPLVEFMAQTPKTLPNIRQFTQFLEDSLSSQILQENRLVKAWKAAVQDYSRQIRILMREKILDPEEWQRFAEVLEGLDEAKYNGVLELAGDCYYRAKNLRRAVRCWQDSNTTQKREYNIAQAELSGFPEGLPYLEKAGDFERIIVEWEKSGKSGSQQWIKHLDCLGRALERQNRLRDWIDYLIKIKRWIDAIAAIEKCSKLEAILFRFELLRQIARSNLTPEQARDFRSRYLGLIEKVLSSDNWQQKLTMVEVGIALEKIGELVPTLKFYERFINANELALQDFSRERWLATKLKQKDYALVAEPIRAEEIQQDIIRKSNDWKINPATLNIDTPRLDLLDRPELLQLHPGDTKHHSDSLPDNEIQGLPPGTKIRLLGPEADGFSFQIGHIQVKRAKRNNSLWVLLTDIYSSKALQIDVDGKQGKVRIGELMLEVADGHQLSFNSTTGDYRGVVFYRDEKPRVELHIRGISSIISL</sequence>
<organism evidence="7 8">
    <name type="scientific">Planktothrix mougeotii LEGE 06226</name>
    <dbReference type="NCBI Taxonomy" id="1828728"/>
    <lineage>
        <taxon>Bacteria</taxon>
        <taxon>Bacillati</taxon>
        <taxon>Cyanobacteriota</taxon>
        <taxon>Cyanophyceae</taxon>
        <taxon>Oscillatoriophycideae</taxon>
        <taxon>Oscillatoriales</taxon>
        <taxon>Microcoleaceae</taxon>
        <taxon>Planktothrix</taxon>
    </lineage>
</organism>
<dbReference type="Gene3D" id="3.40.50.300">
    <property type="entry name" value="P-loop containing nucleotide triphosphate hydrolases"/>
    <property type="match status" value="2"/>
</dbReference>
<keyword evidence="1 5" id="KW-0547">Nucleotide-binding</keyword>
<feature type="binding site" evidence="5">
    <location>
        <begin position="339"/>
        <end position="346"/>
    </location>
    <ligand>
        <name>ATP</name>
        <dbReference type="ChEBI" id="CHEBI:30616"/>
    </ligand>
</feature>
<dbReference type="PROSITE" id="PS51198">
    <property type="entry name" value="UVRD_HELICASE_ATP_BIND"/>
    <property type="match status" value="1"/>
</dbReference>
<keyword evidence="8" id="KW-1185">Reference proteome</keyword>
<reference evidence="7 8" key="1">
    <citation type="submission" date="2020-10" db="EMBL/GenBank/DDBJ databases">
        <authorList>
            <person name="Castelo-Branco R."/>
            <person name="Eusebio N."/>
            <person name="Adriana R."/>
            <person name="Vieira A."/>
            <person name="Brugerolle De Fraissinette N."/>
            <person name="Rezende De Castro R."/>
            <person name="Schneider M.P."/>
            <person name="Vasconcelos V."/>
            <person name="Leao P.N."/>
        </authorList>
    </citation>
    <scope>NUCLEOTIDE SEQUENCE [LARGE SCALE GENOMIC DNA]</scope>
    <source>
        <strain evidence="7 8">LEGE 06226</strain>
    </source>
</reference>
<proteinExistence type="predicted"/>
<dbReference type="Proteomes" id="UP000640725">
    <property type="component" value="Unassembled WGS sequence"/>
</dbReference>
<keyword evidence="3 5" id="KW-0347">Helicase</keyword>
<evidence type="ECO:0000259" key="6">
    <source>
        <dbReference type="PROSITE" id="PS51198"/>
    </source>
</evidence>
<feature type="domain" description="UvrD-like helicase ATP-binding" evidence="6">
    <location>
        <begin position="318"/>
        <end position="642"/>
    </location>
</feature>
<gene>
    <name evidence="7" type="ORF">IQ236_26775</name>
</gene>
<dbReference type="PANTHER" id="PTHR11070:SF30">
    <property type="entry name" value="F-BOX DNA HELICASE 1"/>
    <property type="match status" value="1"/>
</dbReference>
<dbReference type="EMBL" id="JADEWU010000126">
    <property type="protein sequence ID" value="MBE9146804.1"/>
    <property type="molecule type" value="Genomic_DNA"/>
</dbReference>
<dbReference type="SUPFAM" id="SSF52540">
    <property type="entry name" value="P-loop containing nucleoside triphosphate hydrolases"/>
    <property type="match status" value="1"/>
</dbReference>
<dbReference type="InterPro" id="IPR027417">
    <property type="entry name" value="P-loop_NTPase"/>
</dbReference>
<dbReference type="InterPro" id="IPR000212">
    <property type="entry name" value="DNA_helicase_UvrD/REP"/>
</dbReference>
<dbReference type="PANTHER" id="PTHR11070">
    <property type="entry name" value="UVRD / RECB / PCRA DNA HELICASE FAMILY MEMBER"/>
    <property type="match status" value="1"/>
</dbReference>
<name>A0ABR9UMN1_9CYAN</name>
<evidence type="ECO:0000256" key="4">
    <source>
        <dbReference type="ARBA" id="ARBA00022840"/>
    </source>
</evidence>
<evidence type="ECO:0000256" key="1">
    <source>
        <dbReference type="ARBA" id="ARBA00022741"/>
    </source>
</evidence>
<evidence type="ECO:0000256" key="2">
    <source>
        <dbReference type="ARBA" id="ARBA00022801"/>
    </source>
</evidence>